<dbReference type="EMBL" id="JBBPBN010000111">
    <property type="protein sequence ID" value="KAK8978528.1"/>
    <property type="molecule type" value="Genomic_DNA"/>
</dbReference>
<feature type="region of interest" description="Disordered" evidence="1">
    <location>
        <begin position="43"/>
        <end position="95"/>
    </location>
</feature>
<reference evidence="4 5" key="1">
    <citation type="journal article" date="2024" name="G3 (Bethesda)">
        <title>Genome assembly of Hibiscus sabdariffa L. provides insights into metabolisms of medicinal natural products.</title>
        <authorList>
            <person name="Kim T."/>
        </authorList>
    </citation>
    <scope>NUCLEOTIDE SEQUENCE [LARGE SCALE GENOMIC DNA]</scope>
    <source>
        <strain evidence="4">TK-2024</strain>
        <tissue evidence="4">Old leaves</tissue>
    </source>
</reference>
<evidence type="ECO:0000313" key="5">
    <source>
        <dbReference type="Proteomes" id="UP001396334"/>
    </source>
</evidence>
<comment type="caution">
    <text evidence="4">The sequence shown here is derived from an EMBL/GenBank/DDBJ whole genome shotgun (WGS) entry which is preliminary data.</text>
</comment>
<evidence type="ECO:0000313" key="2">
    <source>
        <dbReference type="EMBL" id="KAK8978525.1"/>
    </source>
</evidence>
<evidence type="ECO:0000256" key="1">
    <source>
        <dbReference type="SAM" id="MobiDB-lite"/>
    </source>
</evidence>
<dbReference type="EMBL" id="JBBPBN010000111">
    <property type="protein sequence ID" value="KAK8978531.1"/>
    <property type="molecule type" value="Genomic_DNA"/>
</dbReference>
<evidence type="ECO:0000313" key="4">
    <source>
        <dbReference type="EMBL" id="KAK8978531.1"/>
    </source>
</evidence>
<proteinExistence type="predicted"/>
<keyword evidence="5" id="KW-1185">Reference proteome</keyword>
<evidence type="ECO:0000313" key="3">
    <source>
        <dbReference type="EMBL" id="KAK8978528.1"/>
    </source>
</evidence>
<gene>
    <name evidence="2" type="ORF">V6N11_055514</name>
    <name evidence="3" type="ORF">V6N11_055517</name>
    <name evidence="4" type="ORF">V6N11_055520</name>
</gene>
<dbReference type="Proteomes" id="UP001396334">
    <property type="component" value="Unassembled WGS sequence"/>
</dbReference>
<accession>A0ABR2NQS1</accession>
<sequence length="95" mass="10488">MMVTSLQPITSSPENLFTLDTIVPSQKTQRDLPPATPLAEQVVTKKATTDTKTKHQSLHVNPLPNDVSENQQPTHLRGTIHDNAIPFKHNNNSPS</sequence>
<name>A0ABR2NQS1_9ROSI</name>
<organism evidence="4 5">
    <name type="scientific">Hibiscus sabdariffa</name>
    <name type="common">roselle</name>
    <dbReference type="NCBI Taxonomy" id="183260"/>
    <lineage>
        <taxon>Eukaryota</taxon>
        <taxon>Viridiplantae</taxon>
        <taxon>Streptophyta</taxon>
        <taxon>Embryophyta</taxon>
        <taxon>Tracheophyta</taxon>
        <taxon>Spermatophyta</taxon>
        <taxon>Magnoliopsida</taxon>
        <taxon>eudicotyledons</taxon>
        <taxon>Gunneridae</taxon>
        <taxon>Pentapetalae</taxon>
        <taxon>rosids</taxon>
        <taxon>malvids</taxon>
        <taxon>Malvales</taxon>
        <taxon>Malvaceae</taxon>
        <taxon>Malvoideae</taxon>
        <taxon>Hibiscus</taxon>
    </lineage>
</organism>
<protein>
    <submittedName>
        <fullName evidence="4">Uncharacterized protein</fullName>
    </submittedName>
</protein>
<dbReference type="EMBL" id="JBBPBN010000111">
    <property type="protein sequence ID" value="KAK8978525.1"/>
    <property type="molecule type" value="Genomic_DNA"/>
</dbReference>